<dbReference type="STRING" id="284590.Q6CSW3"/>
<feature type="region of interest" description="Disordered" evidence="3">
    <location>
        <begin position="203"/>
        <end position="230"/>
    </location>
</feature>
<dbReference type="InParanoid" id="Q6CSW3"/>
<dbReference type="GeneID" id="2892595"/>
<feature type="region of interest" description="Disordered" evidence="3">
    <location>
        <begin position="781"/>
        <end position="802"/>
    </location>
</feature>
<dbReference type="Pfam" id="PF12205">
    <property type="entry name" value="GIT1_C"/>
    <property type="match status" value="1"/>
</dbReference>
<gene>
    <name evidence="5" type="ORF">KLLA0_C17380g</name>
</gene>
<dbReference type="AlphaFoldDB" id="Q6CSW3"/>
<dbReference type="EMBL" id="CR382123">
    <property type="protein sequence ID" value="CAH01827.1"/>
    <property type="molecule type" value="Genomic_DNA"/>
</dbReference>
<feature type="coiled-coil region" evidence="2">
    <location>
        <begin position="346"/>
        <end position="430"/>
    </location>
</feature>
<dbReference type="GO" id="GO:0005935">
    <property type="term" value="C:cellular bud neck"/>
    <property type="evidence" value="ECO:0007669"/>
    <property type="project" value="TreeGrafter"/>
</dbReference>
<reference evidence="5 6" key="1">
    <citation type="journal article" date="2004" name="Nature">
        <title>Genome evolution in yeasts.</title>
        <authorList>
            <consortium name="Genolevures"/>
            <person name="Dujon B."/>
            <person name="Sherman D."/>
            <person name="Fischer G."/>
            <person name="Durrens P."/>
            <person name="Casaregola S."/>
            <person name="Lafontaine I."/>
            <person name="de Montigny J."/>
            <person name="Marck C."/>
            <person name="Neuveglise C."/>
            <person name="Talla E."/>
            <person name="Goffard N."/>
            <person name="Frangeul L."/>
            <person name="Aigle M."/>
            <person name="Anthouard V."/>
            <person name="Babour A."/>
            <person name="Barbe V."/>
            <person name="Barnay S."/>
            <person name="Blanchin S."/>
            <person name="Beckerich J.M."/>
            <person name="Beyne E."/>
            <person name="Bleykasten C."/>
            <person name="Boisrame A."/>
            <person name="Boyer J."/>
            <person name="Cattolico L."/>
            <person name="Confanioleri F."/>
            <person name="de Daruvar A."/>
            <person name="Despons L."/>
            <person name="Fabre E."/>
            <person name="Fairhead C."/>
            <person name="Ferry-Dumazet H."/>
            <person name="Groppi A."/>
            <person name="Hantraye F."/>
            <person name="Hennequin C."/>
            <person name="Jauniaux N."/>
            <person name="Joyet P."/>
            <person name="Kachouri R."/>
            <person name="Kerrest A."/>
            <person name="Koszul R."/>
            <person name="Lemaire M."/>
            <person name="Lesur I."/>
            <person name="Ma L."/>
            <person name="Muller H."/>
            <person name="Nicaud J.M."/>
            <person name="Nikolski M."/>
            <person name="Oztas S."/>
            <person name="Ozier-Kalogeropoulos O."/>
            <person name="Pellenz S."/>
            <person name="Potier S."/>
            <person name="Richard G.F."/>
            <person name="Straub M.L."/>
            <person name="Suleau A."/>
            <person name="Swennene D."/>
            <person name="Tekaia F."/>
            <person name="Wesolowski-Louvel M."/>
            <person name="Westhof E."/>
            <person name="Wirth B."/>
            <person name="Zeniou-Meyer M."/>
            <person name="Zivanovic I."/>
            <person name="Bolotin-Fukuhara M."/>
            <person name="Thierry A."/>
            <person name="Bouchier C."/>
            <person name="Caudron B."/>
            <person name="Scarpelli C."/>
            <person name="Gaillardin C."/>
            <person name="Weissenbach J."/>
            <person name="Wincker P."/>
            <person name="Souciet J.L."/>
        </authorList>
    </citation>
    <scope>NUCLEOTIDE SEQUENCE [LARGE SCALE GENOMIC DNA]</scope>
    <source>
        <strain evidence="6">ATCC 8585 / CBS 2359 / DSM 70799 / NBRC 1267 / NRRL Y-1140 / WM37</strain>
    </source>
</reference>
<accession>Q6CSW3</accession>
<evidence type="ECO:0000313" key="6">
    <source>
        <dbReference type="Proteomes" id="UP000000598"/>
    </source>
</evidence>
<protein>
    <submittedName>
        <fullName evidence="5">KLLA0C17380p</fullName>
    </submittedName>
</protein>
<dbReference type="Pfam" id="PF08518">
    <property type="entry name" value="GIT_SHD"/>
    <property type="match status" value="2"/>
</dbReference>
<keyword evidence="6" id="KW-1185">Reference proteome</keyword>
<dbReference type="PANTHER" id="PTHR21601:SF0">
    <property type="entry name" value="PROTEIN SPA2-RELATED"/>
    <property type="match status" value="1"/>
</dbReference>
<dbReference type="Gene3D" id="1.20.120.330">
    <property type="entry name" value="Nucleotidyltransferases domain 2"/>
    <property type="match status" value="1"/>
</dbReference>
<name>Q6CSW3_KLULA</name>
<dbReference type="GO" id="GO:0005934">
    <property type="term" value="C:cellular bud tip"/>
    <property type="evidence" value="ECO:0007669"/>
    <property type="project" value="TreeGrafter"/>
</dbReference>
<dbReference type="GO" id="GO:0007124">
    <property type="term" value="P:pseudohyphal growth"/>
    <property type="evidence" value="ECO:0007669"/>
    <property type="project" value="TreeGrafter"/>
</dbReference>
<feature type="domain" description="GIT Spa2 homology (SHD)" evidence="4">
    <location>
        <begin position="95"/>
        <end position="125"/>
    </location>
</feature>
<dbReference type="InterPro" id="IPR013724">
    <property type="entry name" value="GIT_SHD"/>
</dbReference>
<proteinExistence type="predicted"/>
<feature type="region of interest" description="Disordered" evidence="3">
    <location>
        <begin position="632"/>
        <end position="677"/>
    </location>
</feature>
<dbReference type="GO" id="GO:0005078">
    <property type="term" value="F:MAP-kinase scaffold activity"/>
    <property type="evidence" value="ECO:0007669"/>
    <property type="project" value="TreeGrafter"/>
</dbReference>
<evidence type="ECO:0000313" key="5">
    <source>
        <dbReference type="EMBL" id="CAH01827.1"/>
    </source>
</evidence>
<evidence type="ECO:0000259" key="4">
    <source>
        <dbReference type="SMART" id="SM00555"/>
    </source>
</evidence>
<feature type="compositionally biased region" description="Polar residues" evidence="3">
    <location>
        <begin position="170"/>
        <end position="179"/>
    </location>
</feature>
<sequence length="1119" mass="124145">MKEGAKELKYAQKVQIHNYYVALKQFFEVTGGSHDRSMTSRAQKARSKLLKLSSSQFFELSTDVSDELQRRIDESQPQHDYLVPNESFHAKRNQARQKLANLSNARFNDLVDDILFEIRRRGFDTLPEPEEADYQEFPNADTDEDFNSNDKAEVSSPALHVLDSKPSPIVPSSINNTSVEKLPEDENSALNATLQTSTVIPKTASIDWSSDEEDHKPEADEKELASEDNDVIKIDRAFSLNQSPVIIPDETQSPPQPTASSPVGNRSPISIDDHFTFSERPLSQSSEARTPLAQTAATTAMAASAGLSPFTSNKNKMGSLSQSVERNKDRDIELLVLEGNKLDSTITTLEREKSELLNQLDELKTNNQRLTEEVQQLKQNADQSSTTKALDSNFQKGMSEMTTQLNQLSIENEELKQEKLELQLQLKNIQSPVKSIDGKSGKDAAYWKSKYEDAFAEKPVRTSSSSMAPISNKQLFPETSIIPSNLIDDLDSKLSQILSLIVSPEPPVLFLFENIASISEYCSKILTLVHSPDTKTMRLVLENTISHAITSVRYFSSYKTPLSRVILENSVSEISFAIYDLVKTVNGGSNNDEIFTSNKSGDQLDSPLGLSMQNRQTSNNFAKGLHEGSVLDKPSLLPSRADSVEMSPVKPLKITQKKNTDDASSRPVSVRKPSGTGLFTAMLNGGMKKDNASKKSKNILQLELPLDNNSKSESNAPIIERRELKTIDAIKSASASNSLLPTSPLAKKSSAVVPSDFKDPNPFELSSPEKGKLLQNINSDIYNSNDEETESESVEEEDDGNSTYEVLRQTMKQKHLQEENGTNEEKNLKGIFSPVVHPQPIEVSTEDVDLNEKSFNFESEENAKSESESVPSITVNKKNIKLVPIPAVTPTLKQKEPSPSPTAELVISPLRPIVTASDNSKVNDDQKAVDANKSESETKEIAEQSETGETDDDIEFDVDAFDIENPDNSLSDLLLYLEYQTMDVINTIQSLLSSIKLPKSTAGELRTESNAINQVIRQMVEATSVSMNQSRNSQLKEHGSWVVQSLDDCRRRMTILCHLKPDGIVVAHEGDEEFADKHFKQRLAGIAFDVAKCTKELVKTVEEASLKTNIEYLNAKLSK</sequence>
<dbReference type="RefSeq" id="XP_452976.1">
    <property type="nucleotide sequence ID" value="XM_452976.1"/>
</dbReference>
<evidence type="ECO:0000256" key="2">
    <source>
        <dbReference type="SAM" id="Coils"/>
    </source>
</evidence>
<feature type="compositionally biased region" description="Acidic residues" evidence="3">
    <location>
        <begin position="785"/>
        <end position="800"/>
    </location>
</feature>
<dbReference type="GO" id="GO:0005826">
    <property type="term" value="C:actomyosin contractile ring"/>
    <property type="evidence" value="ECO:0007669"/>
    <property type="project" value="TreeGrafter"/>
</dbReference>
<keyword evidence="1" id="KW-0677">Repeat</keyword>
<dbReference type="GO" id="GO:0036267">
    <property type="term" value="P:invasive filamentous growth"/>
    <property type="evidence" value="ECO:0007669"/>
    <property type="project" value="TreeGrafter"/>
</dbReference>
<dbReference type="GO" id="GO:0043332">
    <property type="term" value="C:mating projection tip"/>
    <property type="evidence" value="ECO:0007669"/>
    <property type="project" value="TreeGrafter"/>
</dbReference>
<evidence type="ECO:0000256" key="1">
    <source>
        <dbReference type="ARBA" id="ARBA00022737"/>
    </source>
</evidence>
<dbReference type="OMA" id="HRMNILC"/>
<dbReference type="Proteomes" id="UP000000598">
    <property type="component" value="Chromosome C"/>
</dbReference>
<feature type="region of interest" description="Disordered" evidence="3">
    <location>
        <begin position="244"/>
        <end position="273"/>
    </location>
</feature>
<feature type="region of interest" description="Disordered" evidence="3">
    <location>
        <begin position="916"/>
        <end position="953"/>
    </location>
</feature>
<feature type="region of interest" description="Disordered" evidence="3">
    <location>
        <begin position="126"/>
        <end position="185"/>
    </location>
</feature>
<dbReference type="InterPro" id="IPR039892">
    <property type="entry name" value="Spa2/Sph1"/>
</dbReference>
<keyword evidence="2" id="KW-0175">Coiled coil</keyword>
<feature type="compositionally biased region" description="Basic and acidic residues" evidence="3">
    <location>
        <begin position="213"/>
        <end position="230"/>
    </location>
</feature>
<dbReference type="PANTHER" id="PTHR21601">
    <property type="entry name" value="SPA2 PROTEIN"/>
    <property type="match status" value="1"/>
</dbReference>
<dbReference type="KEGG" id="kla:KLLA0_C17380g"/>
<dbReference type="InterPro" id="IPR022018">
    <property type="entry name" value="GIT1_C"/>
</dbReference>
<dbReference type="GO" id="GO:1902716">
    <property type="term" value="C:cell cortex of growing cell tip"/>
    <property type="evidence" value="ECO:0007669"/>
    <property type="project" value="TreeGrafter"/>
</dbReference>
<dbReference type="eggNOG" id="ENOG502QS1N">
    <property type="taxonomic scope" value="Eukaryota"/>
</dbReference>
<dbReference type="SMART" id="SM00555">
    <property type="entry name" value="GIT"/>
    <property type="match status" value="2"/>
</dbReference>
<feature type="compositionally biased region" description="Basic and acidic residues" evidence="3">
    <location>
        <begin position="921"/>
        <end position="942"/>
    </location>
</feature>
<evidence type="ECO:0000256" key="3">
    <source>
        <dbReference type="SAM" id="MobiDB-lite"/>
    </source>
</evidence>
<dbReference type="HOGENOM" id="CLU_002012_0_0_1"/>
<feature type="domain" description="GIT Spa2 homology (SHD)" evidence="4">
    <location>
        <begin position="45"/>
        <end position="75"/>
    </location>
</feature>
<dbReference type="GO" id="GO:0007121">
    <property type="term" value="P:bipolar cellular bud site selection"/>
    <property type="evidence" value="ECO:0007669"/>
    <property type="project" value="TreeGrafter"/>
</dbReference>
<dbReference type="GO" id="GO:0000131">
    <property type="term" value="C:incipient cellular bud site"/>
    <property type="evidence" value="ECO:0007669"/>
    <property type="project" value="TreeGrafter"/>
</dbReference>
<dbReference type="PaxDb" id="284590-Q6CSW3"/>
<dbReference type="FunCoup" id="Q6CSW3">
    <property type="interactions" value="231"/>
</dbReference>
<organism evidence="5 6">
    <name type="scientific">Kluyveromyces lactis (strain ATCC 8585 / CBS 2359 / DSM 70799 / NBRC 1267 / NRRL Y-1140 / WM37)</name>
    <name type="common">Yeast</name>
    <name type="synonym">Candida sphaerica</name>
    <dbReference type="NCBI Taxonomy" id="284590"/>
    <lineage>
        <taxon>Eukaryota</taxon>
        <taxon>Fungi</taxon>
        <taxon>Dikarya</taxon>
        <taxon>Ascomycota</taxon>
        <taxon>Saccharomycotina</taxon>
        <taxon>Saccharomycetes</taxon>
        <taxon>Saccharomycetales</taxon>
        <taxon>Saccharomycetaceae</taxon>
        <taxon>Kluyveromyces</taxon>
    </lineage>
</organism>